<evidence type="ECO:0000313" key="2">
    <source>
        <dbReference type="EMBL" id="KEZ90644.1"/>
    </source>
</evidence>
<dbReference type="Proteomes" id="UP000028525">
    <property type="component" value="Unassembled WGS sequence"/>
</dbReference>
<dbReference type="InterPro" id="IPR029068">
    <property type="entry name" value="Glyas_Bleomycin-R_OHBP_Dase"/>
</dbReference>
<dbReference type="CDD" id="cd06588">
    <property type="entry name" value="PhnB_like"/>
    <property type="match status" value="1"/>
</dbReference>
<keyword evidence="2" id="KW-0830">Ubiquinone</keyword>
<comment type="caution">
    <text evidence="2">The sequence shown here is derived from an EMBL/GenBank/DDBJ whole genome shotgun (WGS) entry which is preliminary data.</text>
</comment>
<keyword evidence="3" id="KW-1185">Reference proteome</keyword>
<dbReference type="PANTHER" id="PTHR33990:SF1">
    <property type="entry name" value="PROTEIN YJDN"/>
    <property type="match status" value="1"/>
</dbReference>
<dbReference type="RefSeq" id="WP_038279831.1">
    <property type="nucleotide sequence ID" value="NZ_JPME01000010.1"/>
</dbReference>
<keyword evidence="2" id="KW-0489">Methyltransferase</keyword>
<evidence type="ECO:0000313" key="3">
    <source>
        <dbReference type="Proteomes" id="UP000028525"/>
    </source>
</evidence>
<dbReference type="GO" id="GO:0032259">
    <property type="term" value="P:methylation"/>
    <property type="evidence" value="ECO:0007669"/>
    <property type="project" value="UniProtKB-KW"/>
</dbReference>
<sequence>MITPYLTFNGNCKDALNFYRAVFRCDEPKILPYGDYMPEGSKTPPALLRTWVMHAEMAICGTNFWFADEAMPPGNGNNIKLTATVPTGKEAAGIFDALCVGGEVVLPPTETFYSVFHAAVTDKFGVNWNVVAEEAPKQMEG</sequence>
<dbReference type="STRING" id="29354.IO98_07700"/>
<evidence type="ECO:0000259" key="1">
    <source>
        <dbReference type="Pfam" id="PF06983"/>
    </source>
</evidence>
<feature type="domain" description="PhnB-like" evidence="1">
    <location>
        <begin position="2"/>
        <end position="131"/>
    </location>
</feature>
<protein>
    <submittedName>
        <fullName evidence="2">3-demethylubiquinone-9 3-methyltransferase</fullName>
    </submittedName>
</protein>
<gene>
    <name evidence="2" type="ORF">IO98_07700</name>
</gene>
<dbReference type="GO" id="GO:0008168">
    <property type="term" value="F:methyltransferase activity"/>
    <property type="evidence" value="ECO:0007669"/>
    <property type="project" value="UniProtKB-KW"/>
</dbReference>
<dbReference type="PANTHER" id="PTHR33990">
    <property type="entry name" value="PROTEIN YJDN-RELATED"/>
    <property type="match status" value="1"/>
</dbReference>
<dbReference type="OrthoDB" id="9795306at2"/>
<name>A0A084JNW0_9FIRM</name>
<dbReference type="EMBL" id="JPME01000010">
    <property type="protein sequence ID" value="KEZ90644.1"/>
    <property type="molecule type" value="Genomic_DNA"/>
</dbReference>
<dbReference type="AlphaFoldDB" id="A0A084JNW0"/>
<reference evidence="2 3" key="1">
    <citation type="submission" date="2014-07" db="EMBL/GenBank/DDBJ databases">
        <title>Draft genome of Clostridium celerecrescens 152B isolated from sediments associated with methane hydrate from Krishna Godavari basin.</title>
        <authorList>
            <person name="Honkalas V.S."/>
            <person name="Dabir A.P."/>
            <person name="Arora P."/>
            <person name="Dhakephalkar P.K."/>
        </authorList>
    </citation>
    <scope>NUCLEOTIDE SEQUENCE [LARGE SCALE GENOMIC DNA]</scope>
    <source>
        <strain evidence="2 3">152B</strain>
    </source>
</reference>
<organism evidence="2 3">
    <name type="scientific">Lacrimispora celerecrescens</name>
    <dbReference type="NCBI Taxonomy" id="29354"/>
    <lineage>
        <taxon>Bacteria</taxon>
        <taxon>Bacillati</taxon>
        <taxon>Bacillota</taxon>
        <taxon>Clostridia</taxon>
        <taxon>Lachnospirales</taxon>
        <taxon>Lachnospiraceae</taxon>
        <taxon>Lacrimispora</taxon>
    </lineage>
</organism>
<dbReference type="SUPFAM" id="SSF54593">
    <property type="entry name" value="Glyoxalase/Bleomycin resistance protein/Dihydroxybiphenyl dioxygenase"/>
    <property type="match status" value="1"/>
</dbReference>
<accession>A0A084JNW0</accession>
<dbReference type="Gene3D" id="3.10.180.10">
    <property type="entry name" value="2,3-Dihydroxybiphenyl 1,2-Dioxygenase, domain 1"/>
    <property type="match status" value="1"/>
</dbReference>
<dbReference type="InterPro" id="IPR028973">
    <property type="entry name" value="PhnB-like"/>
</dbReference>
<dbReference type="Pfam" id="PF06983">
    <property type="entry name" value="3-dmu-9_3-mt"/>
    <property type="match status" value="1"/>
</dbReference>
<keyword evidence="2" id="KW-0808">Transferase</keyword>
<proteinExistence type="predicted"/>